<sequence>MNAPTDEFVRIAEQSRKAVTAAVHAWGETLQNAAGSLAFPAPLPGRDQTLAVVDSWFDVAAQVLAEQRAATTALVTRTHEAAATVSEQAGAMAATVTEKVAAATEAASETPSKARTPRNGATRPA</sequence>
<dbReference type="EMBL" id="BJNG01000033">
    <property type="protein sequence ID" value="GEC21324.1"/>
    <property type="molecule type" value="Genomic_DNA"/>
</dbReference>
<organism evidence="2 3">
    <name type="scientific">Pseudonocardia hydrocarbonoxydans</name>
    <dbReference type="NCBI Taxonomy" id="76726"/>
    <lineage>
        <taxon>Bacteria</taxon>
        <taxon>Bacillati</taxon>
        <taxon>Actinomycetota</taxon>
        <taxon>Actinomycetes</taxon>
        <taxon>Pseudonocardiales</taxon>
        <taxon>Pseudonocardiaceae</taxon>
        <taxon>Pseudonocardia</taxon>
    </lineage>
</organism>
<evidence type="ECO:0000313" key="3">
    <source>
        <dbReference type="Proteomes" id="UP000320338"/>
    </source>
</evidence>
<comment type="caution">
    <text evidence="2">The sequence shown here is derived from an EMBL/GenBank/DDBJ whole genome shotgun (WGS) entry which is preliminary data.</text>
</comment>
<evidence type="ECO:0000313" key="2">
    <source>
        <dbReference type="EMBL" id="GEC21324.1"/>
    </source>
</evidence>
<accession>A0A4Y3WRB2</accession>
<proteinExistence type="predicted"/>
<feature type="compositionally biased region" description="Low complexity" evidence="1">
    <location>
        <begin position="102"/>
        <end position="114"/>
    </location>
</feature>
<gene>
    <name evidence="2" type="ORF">PHY01_36070</name>
</gene>
<protein>
    <recommendedName>
        <fullName evidence="4">Phasin domain-containing protein</fullName>
    </recommendedName>
</protein>
<keyword evidence="3" id="KW-1185">Reference proteome</keyword>
<evidence type="ECO:0008006" key="4">
    <source>
        <dbReference type="Google" id="ProtNLM"/>
    </source>
</evidence>
<dbReference type="AlphaFoldDB" id="A0A4Y3WRB2"/>
<name>A0A4Y3WRB2_9PSEU</name>
<dbReference type="Proteomes" id="UP000320338">
    <property type="component" value="Unassembled WGS sequence"/>
</dbReference>
<reference evidence="2 3" key="1">
    <citation type="submission" date="2019-06" db="EMBL/GenBank/DDBJ databases">
        <title>Whole genome shotgun sequence of Pseudonocardia hydrocarbonoxydans NBRC 14498.</title>
        <authorList>
            <person name="Hosoyama A."/>
            <person name="Uohara A."/>
            <person name="Ohji S."/>
            <person name="Ichikawa N."/>
        </authorList>
    </citation>
    <scope>NUCLEOTIDE SEQUENCE [LARGE SCALE GENOMIC DNA]</scope>
    <source>
        <strain evidence="2 3">NBRC 14498</strain>
    </source>
</reference>
<evidence type="ECO:0000256" key="1">
    <source>
        <dbReference type="SAM" id="MobiDB-lite"/>
    </source>
</evidence>
<dbReference type="RefSeq" id="WP_141280159.1">
    <property type="nucleotide sequence ID" value="NZ_BAAARZ010000005.1"/>
</dbReference>
<feature type="region of interest" description="Disordered" evidence="1">
    <location>
        <begin position="102"/>
        <end position="125"/>
    </location>
</feature>